<dbReference type="Proteomes" id="UP000326170">
    <property type="component" value="Chromosome"/>
</dbReference>
<protein>
    <submittedName>
        <fullName evidence="1">Uncharacterized protein</fullName>
    </submittedName>
</protein>
<sequence length="124" mass="14313">MTKLETSAANWVGNRIYELSEIPEPGREWTSSEANIDDRILTSLMNRGLVNRVAGKRDDSGRRYYETKPKLYDAIQTYKEQHKETDRLLPCDDPECPGSGFRNIGDGQLECRYCEQVHDQEDVQ</sequence>
<dbReference type="RefSeq" id="WP_152939163.1">
    <property type="nucleotide sequence ID" value="NZ_CP045488.1"/>
</dbReference>
<name>A0A5P9P0S1_9EURY</name>
<dbReference type="AlphaFoldDB" id="A0A5P9P0S1"/>
<evidence type="ECO:0000313" key="2">
    <source>
        <dbReference type="Proteomes" id="UP000326170"/>
    </source>
</evidence>
<gene>
    <name evidence="1" type="ORF">GCU68_03865</name>
</gene>
<dbReference type="OrthoDB" id="374574at2157"/>
<proteinExistence type="predicted"/>
<dbReference type="KEGG" id="nas:GCU68_03865"/>
<dbReference type="GeneID" id="42300157"/>
<keyword evidence="2" id="KW-1185">Reference proteome</keyword>
<organism evidence="1 2">
    <name type="scientific">Natronorubrum aibiense</name>
    <dbReference type="NCBI Taxonomy" id="348826"/>
    <lineage>
        <taxon>Archaea</taxon>
        <taxon>Methanobacteriati</taxon>
        <taxon>Methanobacteriota</taxon>
        <taxon>Stenosarchaea group</taxon>
        <taxon>Halobacteria</taxon>
        <taxon>Halobacteriales</taxon>
        <taxon>Natrialbaceae</taxon>
        <taxon>Natronorubrum</taxon>
    </lineage>
</organism>
<reference evidence="1 2" key="1">
    <citation type="journal article" date="2007" name="Int. J. Syst. Evol. Microbiol.">
        <title>Natronorubrum sulfidifaciens sp. nov., an extremely haloalkaliphilic archaeon isolated from Aiding salt lake in Xin-Jiang, China.</title>
        <authorList>
            <person name="Cui H.L."/>
            <person name="Tohty D."/>
            <person name="Liu H.C."/>
            <person name="Liu S.J."/>
            <person name="Oren A."/>
            <person name="Zhou P.J."/>
        </authorList>
    </citation>
    <scope>NUCLEOTIDE SEQUENCE [LARGE SCALE GENOMIC DNA]</scope>
    <source>
        <strain evidence="1 2">7-3</strain>
    </source>
</reference>
<evidence type="ECO:0000313" key="1">
    <source>
        <dbReference type="EMBL" id="QFU81749.1"/>
    </source>
</evidence>
<dbReference type="EMBL" id="CP045488">
    <property type="protein sequence ID" value="QFU81749.1"/>
    <property type="molecule type" value="Genomic_DNA"/>
</dbReference>
<accession>A0A5P9P0S1</accession>